<dbReference type="Proteomes" id="UP000660265">
    <property type="component" value="Unassembled WGS sequence"/>
</dbReference>
<dbReference type="NCBIfam" id="TIGR03696">
    <property type="entry name" value="Rhs_assc_core"/>
    <property type="match status" value="1"/>
</dbReference>
<keyword evidence="2" id="KW-1185">Reference proteome</keyword>
<dbReference type="Gene3D" id="2.180.10.10">
    <property type="entry name" value="RHS repeat-associated core"/>
    <property type="match status" value="1"/>
</dbReference>
<protein>
    <recommendedName>
        <fullName evidence="3">RHS repeat-associated core domain-containing protein</fullName>
    </recommendedName>
</protein>
<dbReference type="EMBL" id="BMMV01000021">
    <property type="protein sequence ID" value="GGK16287.1"/>
    <property type="molecule type" value="Genomic_DNA"/>
</dbReference>
<dbReference type="InterPro" id="IPR022385">
    <property type="entry name" value="Rhs_assc_core"/>
</dbReference>
<comment type="caution">
    <text evidence="1">The sequence shown here is derived from an EMBL/GenBank/DDBJ whole genome shotgun (WGS) entry which is preliminary data.</text>
</comment>
<reference evidence="2" key="1">
    <citation type="journal article" date="2019" name="Int. J. Syst. Evol. Microbiol.">
        <title>The Global Catalogue of Microorganisms (GCM) 10K type strain sequencing project: providing services to taxonomists for standard genome sequencing and annotation.</title>
        <authorList>
            <consortium name="The Broad Institute Genomics Platform"/>
            <consortium name="The Broad Institute Genome Sequencing Center for Infectious Disease"/>
            <person name="Wu L."/>
            <person name="Ma J."/>
        </authorList>
    </citation>
    <scope>NUCLEOTIDE SEQUENCE [LARGE SCALE GENOMIC DNA]</scope>
    <source>
        <strain evidence="2">CGMCC 4.7275</strain>
    </source>
</reference>
<accession>A0ABQ2EME8</accession>
<evidence type="ECO:0008006" key="3">
    <source>
        <dbReference type="Google" id="ProtNLM"/>
    </source>
</evidence>
<sequence>MVRYDDSKGYNDPASGRFMSQDPIGYAGGTNLCQYALSSPTTYTDHTGNSPMPAGCVIGGLSEAGPTR</sequence>
<organism evidence="1 2">
    <name type="scientific">Streptomyces camponoticapitis</name>
    <dbReference type="NCBI Taxonomy" id="1616125"/>
    <lineage>
        <taxon>Bacteria</taxon>
        <taxon>Bacillati</taxon>
        <taxon>Actinomycetota</taxon>
        <taxon>Actinomycetes</taxon>
        <taxon>Kitasatosporales</taxon>
        <taxon>Streptomycetaceae</taxon>
        <taxon>Streptomyces</taxon>
    </lineage>
</organism>
<evidence type="ECO:0000313" key="1">
    <source>
        <dbReference type="EMBL" id="GGK16287.1"/>
    </source>
</evidence>
<evidence type="ECO:0000313" key="2">
    <source>
        <dbReference type="Proteomes" id="UP000660265"/>
    </source>
</evidence>
<name>A0ABQ2EME8_9ACTN</name>
<proteinExistence type="predicted"/>
<gene>
    <name evidence="1" type="ORF">GCM10011583_55220</name>
</gene>